<dbReference type="PANTHER" id="PTHR15663">
    <property type="entry name" value="COMM DOMAIN-CONTAINING PROTEIN 9"/>
    <property type="match status" value="1"/>
</dbReference>
<dbReference type="Proteomes" id="UP001341840">
    <property type="component" value="Unassembled WGS sequence"/>
</dbReference>
<dbReference type="InterPro" id="IPR037360">
    <property type="entry name" value="COMMD9"/>
</dbReference>
<dbReference type="PANTHER" id="PTHR15663:SF6">
    <property type="entry name" value="COMM DOMAIN-CONTAINING PROTEIN-RELATED"/>
    <property type="match status" value="1"/>
</dbReference>
<dbReference type="EMBL" id="JASCZI010030431">
    <property type="protein sequence ID" value="MED6122561.1"/>
    <property type="molecule type" value="Genomic_DNA"/>
</dbReference>
<organism evidence="1 2">
    <name type="scientific">Stylosanthes scabra</name>
    <dbReference type="NCBI Taxonomy" id="79078"/>
    <lineage>
        <taxon>Eukaryota</taxon>
        <taxon>Viridiplantae</taxon>
        <taxon>Streptophyta</taxon>
        <taxon>Embryophyta</taxon>
        <taxon>Tracheophyta</taxon>
        <taxon>Spermatophyta</taxon>
        <taxon>Magnoliopsida</taxon>
        <taxon>eudicotyledons</taxon>
        <taxon>Gunneridae</taxon>
        <taxon>Pentapetalae</taxon>
        <taxon>rosids</taxon>
        <taxon>fabids</taxon>
        <taxon>Fabales</taxon>
        <taxon>Fabaceae</taxon>
        <taxon>Papilionoideae</taxon>
        <taxon>50 kb inversion clade</taxon>
        <taxon>dalbergioids sensu lato</taxon>
        <taxon>Dalbergieae</taxon>
        <taxon>Pterocarpus clade</taxon>
        <taxon>Stylosanthes</taxon>
    </lineage>
</organism>
<evidence type="ECO:0000313" key="2">
    <source>
        <dbReference type="Proteomes" id="UP001341840"/>
    </source>
</evidence>
<protein>
    <recommendedName>
        <fullName evidence="3">COMM domain-containing protein</fullName>
    </recommendedName>
</protein>
<name>A0ABU6REX0_9FABA</name>
<accession>A0ABU6REX0</accession>
<comment type="caution">
    <text evidence="1">The sequence shown here is derived from an EMBL/GenBank/DDBJ whole genome shotgun (WGS) entry which is preliminary data.</text>
</comment>
<sequence length="282" mass="31650">MEDESTLNLELHKLSCVTSDETMDTILRSIWKTRKIGLRGADKSKLQSLLHLSSPSQLDPVLACLRSLIRKCAHQNFAGNELNQEQWKEDIAREQDFSLRTSVSYQVRGSVPPSFTSLPSSEMQMSPSLWPHQDDSLAQLNHNDFGISAPLLPNVNLSGLPACFQCDTPPAENLVNLPCVKSMTWTMEDRGSSPAERVAIINLKLHDYSKSPLGEAEVKFQLTKDTLEAMLRSMTYISEQLNAVDKGKGKSELRVKRDKVSKMIYCENERNKFGLLDLALIV</sequence>
<keyword evidence="2" id="KW-1185">Reference proteome</keyword>
<gene>
    <name evidence="1" type="ORF">PIB30_040865</name>
</gene>
<evidence type="ECO:0008006" key="3">
    <source>
        <dbReference type="Google" id="ProtNLM"/>
    </source>
</evidence>
<proteinExistence type="predicted"/>
<reference evidence="1 2" key="1">
    <citation type="journal article" date="2023" name="Plants (Basel)">
        <title>Bridging the Gap: Combining Genomics and Transcriptomics Approaches to Understand Stylosanthes scabra, an Orphan Legume from the Brazilian Caatinga.</title>
        <authorList>
            <person name="Ferreira-Neto J.R.C."/>
            <person name="da Silva M.D."/>
            <person name="Binneck E."/>
            <person name="de Melo N.F."/>
            <person name="da Silva R.H."/>
            <person name="de Melo A.L.T.M."/>
            <person name="Pandolfi V."/>
            <person name="Bustamante F.O."/>
            <person name="Brasileiro-Vidal A.C."/>
            <person name="Benko-Iseppon A.M."/>
        </authorList>
    </citation>
    <scope>NUCLEOTIDE SEQUENCE [LARGE SCALE GENOMIC DNA]</scope>
    <source>
        <tissue evidence="1">Leaves</tissue>
    </source>
</reference>
<evidence type="ECO:0000313" key="1">
    <source>
        <dbReference type="EMBL" id="MED6122561.1"/>
    </source>
</evidence>